<reference evidence="1 2" key="1">
    <citation type="submission" date="2018-12" db="EMBL/GenBank/DDBJ databases">
        <authorList>
            <consortium name="Pathogen Informatics"/>
        </authorList>
    </citation>
    <scope>NUCLEOTIDE SEQUENCE [LARGE SCALE GENOMIC DNA]</scope>
    <source>
        <strain evidence="1 2">NCTC13071</strain>
    </source>
</reference>
<dbReference type="Pfam" id="PF12668">
    <property type="entry name" value="DUF3791"/>
    <property type="match status" value="1"/>
</dbReference>
<name>A0A3S4TAK8_9BACT</name>
<accession>A0A3S4TAK8</accession>
<dbReference type="Proteomes" id="UP000274578">
    <property type="component" value="Chromosome 1"/>
</dbReference>
<evidence type="ECO:0000313" key="1">
    <source>
        <dbReference type="EMBL" id="VEH15024.1"/>
    </source>
</evidence>
<dbReference type="EMBL" id="LR134384">
    <property type="protein sequence ID" value="VEH15024.1"/>
    <property type="molecule type" value="Genomic_DNA"/>
</dbReference>
<protein>
    <submittedName>
        <fullName evidence="1">Protein of uncharacterized function (DUF3791)</fullName>
    </submittedName>
</protein>
<evidence type="ECO:0000313" key="2">
    <source>
        <dbReference type="Proteomes" id="UP000274578"/>
    </source>
</evidence>
<gene>
    <name evidence="1" type="ORF">NCTC13071_01010</name>
</gene>
<proteinExistence type="predicted"/>
<dbReference type="InterPro" id="IPR024269">
    <property type="entry name" value="DUF3791"/>
</dbReference>
<dbReference type="KEGG" id="poc:NCTC13071_01010"/>
<organism evidence="1 2">
    <name type="scientific">Segatella oris</name>
    <dbReference type="NCBI Taxonomy" id="28135"/>
    <lineage>
        <taxon>Bacteria</taxon>
        <taxon>Pseudomonadati</taxon>
        <taxon>Bacteroidota</taxon>
        <taxon>Bacteroidia</taxon>
        <taxon>Bacteroidales</taxon>
        <taxon>Prevotellaceae</taxon>
        <taxon>Segatella</taxon>
    </lineage>
</organism>
<dbReference type="AlphaFoldDB" id="A0A3S4TAK8"/>
<sequence length="87" mass="10392">MPIVHKEATISREELNQIRYVIAFISEFARKFNLGQKQAFNYLKRFKGLDYLYSFYDVLHTQSFEDAIHDISIICLRNGGRLQNYRQ</sequence>